<keyword evidence="5 9" id="KW-0560">Oxidoreductase</keyword>
<dbReference type="InterPro" id="IPR036250">
    <property type="entry name" value="AcylCo_DH-like_C"/>
</dbReference>
<evidence type="ECO:0000259" key="7">
    <source>
        <dbReference type="Pfam" id="PF02770"/>
    </source>
</evidence>
<dbReference type="InterPro" id="IPR009075">
    <property type="entry name" value="AcylCo_DH/oxidase_C"/>
</dbReference>
<dbReference type="SUPFAM" id="SSF56645">
    <property type="entry name" value="Acyl-CoA dehydrogenase NM domain-like"/>
    <property type="match status" value="1"/>
</dbReference>
<dbReference type="InterPro" id="IPR037069">
    <property type="entry name" value="AcylCoA_DH/ox_N_sf"/>
</dbReference>
<dbReference type="InterPro" id="IPR013786">
    <property type="entry name" value="AcylCoA_DH/ox_N"/>
</dbReference>
<dbReference type="Pfam" id="PF02771">
    <property type="entry name" value="Acyl-CoA_dh_N"/>
    <property type="match status" value="1"/>
</dbReference>
<dbReference type="InterPro" id="IPR009100">
    <property type="entry name" value="AcylCoA_DH/oxidase_NM_dom_sf"/>
</dbReference>
<keyword evidence="3 5" id="KW-0285">Flavoprotein</keyword>
<evidence type="ECO:0000259" key="8">
    <source>
        <dbReference type="Pfam" id="PF02771"/>
    </source>
</evidence>
<feature type="domain" description="Acyl-CoA dehydrogenase/oxidase C-terminal" evidence="6">
    <location>
        <begin position="228"/>
        <end position="375"/>
    </location>
</feature>
<gene>
    <name evidence="9" type="ORF">ACFYXQ_33220</name>
</gene>
<dbReference type="EMBL" id="JBIAQY010000014">
    <property type="protein sequence ID" value="MFF3572640.1"/>
    <property type="molecule type" value="Genomic_DNA"/>
</dbReference>
<feature type="domain" description="Acyl-CoA dehydrogenase/oxidase N-terminal" evidence="8">
    <location>
        <begin position="8"/>
        <end position="118"/>
    </location>
</feature>
<comment type="similarity">
    <text evidence="2 5">Belongs to the acyl-CoA dehydrogenase family.</text>
</comment>
<dbReference type="CDD" id="cd00567">
    <property type="entry name" value="ACAD"/>
    <property type="match status" value="1"/>
</dbReference>
<dbReference type="Gene3D" id="1.20.140.10">
    <property type="entry name" value="Butyryl-CoA Dehydrogenase, subunit A, domain 3"/>
    <property type="match status" value="1"/>
</dbReference>
<dbReference type="Pfam" id="PF02770">
    <property type="entry name" value="Acyl-CoA_dh_M"/>
    <property type="match status" value="1"/>
</dbReference>
<dbReference type="Pfam" id="PF00441">
    <property type="entry name" value="Acyl-CoA_dh_1"/>
    <property type="match status" value="1"/>
</dbReference>
<evidence type="ECO:0000256" key="4">
    <source>
        <dbReference type="ARBA" id="ARBA00022827"/>
    </source>
</evidence>
<dbReference type="InterPro" id="IPR046373">
    <property type="entry name" value="Acyl-CoA_Oxase/DH_mid-dom_sf"/>
</dbReference>
<keyword evidence="4 5" id="KW-0274">FAD</keyword>
<sequence length="387" mass="41891">MTAHLDQDRAAIRDAVRDFAAKRLASGYLARAKSSTFPWDLHREIAGLGIYGLLAGEGYNPLDREDFIAAGLAVEELAYADFNVANIAIPVMLMSTLIRQHADPAVLAEWLPRLVSGDTFVGFALTEPETGSDAANIRTVARAIGDGYVLDGEKTSVTMLGNAEALVVAARTVRDGIDLGVSVFLVPLNASGISRSVVPDTGWGILGRGVLHLDQVHIPARNLLGVEGRGFSRVLNGFDFTRPLLALTGIGTAQAAIDETVEYVRQRTAFGAPLAKFEGVSFPLAEHLTHLEAARLICYSALERRTLGLPHTAEAAMSKWYGPLVASAAVKECLLLHGNYGYSQELPFEQRLRDVMSVEIADGTAQIQKIIIMREKYGKDFIPYSNK</sequence>
<dbReference type="Proteomes" id="UP001601992">
    <property type="component" value="Unassembled WGS sequence"/>
</dbReference>
<organism evidence="9 10">
    <name type="scientific">Nocardia jiangxiensis</name>
    <dbReference type="NCBI Taxonomy" id="282685"/>
    <lineage>
        <taxon>Bacteria</taxon>
        <taxon>Bacillati</taxon>
        <taxon>Actinomycetota</taxon>
        <taxon>Actinomycetes</taxon>
        <taxon>Mycobacteriales</taxon>
        <taxon>Nocardiaceae</taxon>
        <taxon>Nocardia</taxon>
    </lineage>
</organism>
<dbReference type="PANTHER" id="PTHR43884:SF37">
    <property type="entry name" value="ACYL-COA DEHYDROGENASE"/>
    <property type="match status" value="1"/>
</dbReference>
<evidence type="ECO:0000256" key="5">
    <source>
        <dbReference type="RuleBase" id="RU362125"/>
    </source>
</evidence>
<evidence type="ECO:0000313" key="9">
    <source>
        <dbReference type="EMBL" id="MFF3572640.1"/>
    </source>
</evidence>
<comment type="caution">
    <text evidence="9">The sequence shown here is derived from an EMBL/GenBank/DDBJ whole genome shotgun (WGS) entry which is preliminary data.</text>
</comment>
<comment type="cofactor">
    <cofactor evidence="1 5">
        <name>FAD</name>
        <dbReference type="ChEBI" id="CHEBI:57692"/>
    </cofactor>
</comment>
<evidence type="ECO:0000256" key="2">
    <source>
        <dbReference type="ARBA" id="ARBA00009347"/>
    </source>
</evidence>
<reference evidence="9 10" key="1">
    <citation type="submission" date="2024-10" db="EMBL/GenBank/DDBJ databases">
        <title>The Natural Products Discovery Center: Release of the First 8490 Sequenced Strains for Exploring Actinobacteria Biosynthetic Diversity.</title>
        <authorList>
            <person name="Kalkreuter E."/>
            <person name="Kautsar S.A."/>
            <person name="Yang D."/>
            <person name="Bader C.D."/>
            <person name="Teijaro C.N."/>
            <person name="Fluegel L."/>
            <person name="Davis C.M."/>
            <person name="Simpson J.R."/>
            <person name="Lauterbach L."/>
            <person name="Steele A.D."/>
            <person name="Gui C."/>
            <person name="Meng S."/>
            <person name="Li G."/>
            <person name="Viehrig K."/>
            <person name="Ye F."/>
            <person name="Su P."/>
            <person name="Kiefer A.F."/>
            <person name="Nichols A."/>
            <person name="Cepeda A.J."/>
            <person name="Yan W."/>
            <person name="Fan B."/>
            <person name="Jiang Y."/>
            <person name="Adhikari A."/>
            <person name="Zheng C.-J."/>
            <person name="Schuster L."/>
            <person name="Cowan T.M."/>
            <person name="Smanski M.J."/>
            <person name="Chevrette M.G."/>
            <person name="De Carvalho L.P.S."/>
            <person name="Shen B."/>
        </authorList>
    </citation>
    <scope>NUCLEOTIDE SEQUENCE [LARGE SCALE GENOMIC DNA]</scope>
    <source>
        <strain evidence="9 10">NPDC002593</strain>
    </source>
</reference>
<dbReference type="GO" id="GO:0016491">
    <property type="term" value="F:oxidoreductase activity"/>
    <property type="evidence" value="ECO:0007669"/>
    <property type="project" value="UniProtKB-KW"/>
</dbReference>
<dbReference type="EC" id="1.-.-.-" evidence="9"/>
<dbReference type="InterPro" id="IPR006091">
    <property type="entry name" value="Acyl-CoA_Oxase/DH_mid-dom"/>
</dbReference>
<accession>A0ABW6S8L6</accession>
<dbReference type="PANTHER" id="PTHR43884">
    <property type="entry name" value="ACYL-COA DEHYDROGENASE"/>
    <property type="match status" value="1"/>
</dbReference>
<proteinExistence type="inferred from homology"/>
<evidence type="ECO:0000313" key="10">
    <source>
        <dbReference type="Proteomes" id="UP001601992"/>
    </source>
</evidence>
<evidence type="ECO:0000256" key="3">
    <source>
        <dbReference type="ARBA" id="ARBA00022630"/>
    </source>
</evidence>
<evidence type="ECO:0000256" key="1">
    <source>
        <dbReference type="ARBA" id="ARBA00001974"/>
    </source>
</evidence>
<evidence type="ECO:0000259" key="6">
    <source>
        <dbReference type="Pfam" id="PF00441"/>
    </source>
</evidence>
<keyword evidence="10" id="KW-1185">Reference proteome</keyword>
<protein>
    <submittedName>
        <fullName evidence="9">Acyl-CoA dehydrogenase family protein</fullName>
        <ecNumber evidence="9">1.-.-.-</ecNumber>
    </submittedName>
</protein>
<dbReference type="Gene3D" id="2.40.110.10">
    <property type="entry name" value="Butyryl-CoA Dehydrogenase, subunit A, domain 2"/>
    <property type="match status" value="1"/>
</dbReference>
<dbReference type="RefSeq" id="WP_040831443.1">
    <property type="nucleotide sequence ID" value="NZ_JBIAQY010000014.1"/>
</dbReference>
<dbReference type="Gene3D" id="1.10.540.10">
    <property type="entry name" value="Acyl-CoA dehydrogenase/oxidase, N-terminal domain"/>
    <property type="match status" value="1"/>
</dbReference>
<name>A0ABW6S8L6_9NOCA</name>
<dbReference type="SUPFAM" id="SSF47203">
    <property type="entry name" value="Acyl-CoA dehydrogenase C-terminal domain-like"/>
    <property type="match status" value="1"/>
</dbReference>
<feature type="domain" description="Acyl-CoA oxidase/dehydrogenase middle" evidence="7">
    <location>
        <begin position="122"/>
        <end position="213"/>
    </location>
</feature>